<keyword evidence="3 4" id="KW-0067">ATP-binding</keyword>
<evidence type="ECO:0000259" key="5">
    <source>
        <dbReference type="Pfam" id="PF01923"/>
    </source>
</evidence>
<dbReference type="InterPro" id="IPR036451">
    <property type="entry name" value="CblAdoTrfase-like_sf"/>
</dbReference>
<keyword evidence="1 4" id="KW-0808">Transferase</keyword>
<evidence type="ECO:0000256" key="4">
    <source>
        <dbReference type="RuleBase" id="RU366026"/>
    </source>
</evidence>
<reference evidence="7" key="1">
    <citation type="journal article" date="2019" name="Int. J. Syst. Evol. Microbiol.">
        <title>The Global Catalogue of Microorganisms (GCM) 10K type strain sequencing project: providing services to taxonomists for standard genome sequencing and annotation.</title>
        <authorList>
            <consortium name="The Broad Institute Genomics Platform"/>
            <consortium name="The Broad Institute Genome Sequencing Center for Infectious Disease"/>
            <person name="Wu L."/>
            <person name="Ma J."/>
        </authorList>
    </citation>
    <scope>NUCLEOTIDE SEQUENCE [LARGE SCALE GENOMIC DNA]</scope>
    <source>
        <strain evidence="7">CGMCC 1.12482</strain>
    </source>
</reference>
<evidence type="ECO:0000256" key="1">
    <source>
        <dbReference type="ARBA" id="ARBA00022679"/>
    </source>
</evidence>
<dbReference type="EC" id="2.5.1.17" evidence="4"/>
<comment type="similarity">
    <text evidence="4">Belongs to the Cob(I)alamin adenosyltransferase family.</text>
</comment>
<evidence type="ECO:0000256" key="2">
    <source>
        <dbReference type="ARBA" id="ARBA00022741"/>
    </source>
</evidence>
<dbReference type="InterPro" id="IPR016030">
    <property type="entry name" value="CblAdoTrfase-like"/>
</dbReference>
<keyword evidence="7" id="KW-1185">Reference proteome</keyword>
<dbReference type="Gene3D" id="1.20.1200.10">
    <property type="entry name" value="Cobalamin adenosyltransferase-like"/>
    <property type="match status" value="1"/>
</dbReference>
<comment type="caution">
    <text evidence="6">The sequence shown here is derived from an EMBL/GenBank/DDBJ whole genome shotgun (WGS) entry which is preliminary data.</text>
</comment>
<evidence type="ECO:0000313" key="6">
    <source>
        <dbReference type="EMBL" id="GGC85811.1"/>
    </source>
</evidence>
<dbReference type="InterPro" id="IPR029499">
    <property type="entry name" value="PduO-typ"/>
</dbReference>
<protein>
    <recommendedName>
        <fullName evidence="4">Corrinoid adenosyltransferase</fullName>
        <ecNumber evidence="4">2.5.1.17</ecNumber>
    </recommendedName>
    <alternativeName>
        <fullName evidence="4">Cob(II)alamin adenosyltransferase</fullName>
    </alternativeName>
    <alternativeName>
        <fullName evidence="4">Cob(II)yrinic acid a,c-diamide adenosyltransferase</fullName>
    </alternativeName>
    <alternativeName>
        <fullName evidence="4">Cobinamide/cobalamin adenosyltransferase</fullName>
    </alternativeName>
</protein>
<comment type="catalytic activity">
    <reaction evidence="4">
        <text>2 cob(II)alamin + reduced [electron-transfer flavoprotein] + 2 ATP = 2 adenosylcob(III)alamin + 2 triphosphate + oxidized [electron-transfer flavoprotein] + 3 H(+)</text>
        <dbReference type="Rhea" id="RHEA:28671"/>
        <dbReference type="Rhea" id="RHEA-COMP:10685"/>
        <dbReference type="Rhea" id="RHEA-COMP:10686"/>
        <dbReference type="ChEBI" id="CHEBI:15378"/>
        <dbReference type="ChEBI" id="CHEBI:16304"/>
        <dbReference type="ChEBI" id="CHEBI:18036"/>
        <dbReference type="ChEBI" id="CHEBI:18408"/>
        <dbReference type="ChEBI" id="CHEBI:30616"/>
        <dbReference type="ChEBI" id="CHEBI:57692"/>
        <dbReference type="ChEBI" id="CHEBI:58307"/>
        <dbReference type="EC" id="2.5.1.17"/>
    </reaction>
</comment>
<dbReference type="PANTHER" id="PTHR12213">
    <property type="entry name" value="CORRINOID ADENOSYLTRANSFERASE"/>
    <property type="match status" value="1"/>
</dbReference>
<evidence type="ECO:0000313" key="7">
    <source>
        <dbReference type="Proteomes" id="UP000638188"/>
    </source>
</evidence>
<dbReference type="SUPFAM" id="SSF89028">
    <property type="entry name" value="Cobalamin adenosyltransferase-like"/>
    <property type="match status" value="1"/>
</dbReference>
<keyword evidence="4" id="KW-0169">Cobalamin biosynthesis</keyword>
<sequence>MRGRSERLGFAANDRLRIFDFPKGIRTMGFRLSKLYTRTGDTGQTGLADGRRIEKDHPRIEAMGSVDELNSLLGVLIADLQAQHLTDFCSVLAPVQHRLFDLGGELAVPGHDIIGESDVTDLEELIDGYNADLEPLKNFILPGGSRCVASAHLARSVCRRAERRYLSLANKETVNEQARIYLNRLSDLLFVMARAIAKREQTPEVLWHSKPKPEA</sequence>
<gene>
    <name evidence="6" type="ORF">GCM10007418_01970</name>
</gene>
<dbReference type="EMBL" id="BMFF01000001">
    <property type="protein sequence ID" value="GGC85811.1"/>
    <property type="molecule type" value="Genomic_DNA"/>
</dbReference>
<dbReference type="NCBIfam" id="TIGR00636">
    <property type="entry name" value="PduO_Nterm"/>
    <property type="match status" value="1"/>
</dbReference>
<evidence type="ECO:0000256" key="3">
    <source>
        <dbReference type="ARBA" id="ARBA00022840"/>
    </source>
</evidence>
<accession>A0ABQ1NV47</accession>
<organism evidence="6 7">
    <name type="scientific">Halopseudomonas salina</name>
    <dbReference type="NCBI Taxonomy" id="1323744"/>
    <lineage>
        <taxon>Bacteria</taxon>
        <taxon>Pseudomonadati</taxon>
        <taxon>Pseudomonadota</taxon>
        <taxon>Gammaproteobacteria</taxon>
        <taxon>Pseudomonadales</taxon>
        <taxon>Pseudomonadaceae</taxon>
        <taxon>Halopseudomonas</taxon>
    </lineage>
</organism>
<name>A0ABQ1NV47_9GAMM</name>
<proteinExistence type="inferred from homology"/>
<comment type="pathway">
    <text evidence="4">Cofactor biosynthesis; adenosylcobalamin biosynthesis; adenosylcobalamin from cob(II)yrinate a,c-diamide: step 2/7.</text>
</comment>
<dbReference type="Proteomes" id="UP000638188">
    <property type="component" value="Unassembled WGS sequence"/>
</dbReference>
<keyword evidence="2 4" id="KW-0547">Nucleotide-binding</keyword>
<comment type="catalytic activity">
    <reaction evidence="4">
        <text>2 cob(II)yrinate a,c diamide + reduced [electron-transfer flavoprotein] + 2 ATP = 2 adenosylcob(III)yrinate a,c-diamide + 2 triphosphate + oxidized [electron-transfer flavoprotein] + 3 H(+)</text>
        <dbReference type="Rhea" id="RHEA:11528"/>
        <dbReference type="Rhea" id="RHEA-COMP:10685"/>
        <dbReference type="Rhea" id="RHEA-COMP:10686"/>
        <dbReference type="ChEBI" id="CHEBI:15378"/>
        <dbReference type="ChEBI" id="CHEBI:18036"/>
        <dbReference type="ChEBI" id="CHEBI:30616"/>
        <dbReference type="ChEBI" id="CHEBI:57692"/>
        <dbReference type="ChEBI" id="CHEBI:58307"/>
        <dbReference type="ChEBI" id="CHEBI:58503"/>
        <dbReference type="ChEBI" id="CHEBI:58537"/>
        <dbReference type="EC" id="2.5.1.17"/>
    </reaction>
</comment>
<dbReference type="Pfam" id="PF01923">
    <property type="entry name" value="Cob_adeno_trans"/>
    <property type="match status" value="1"/>
</dbReference>
<feature type="domain" description="Cobalamin adenosyltransferase-like" evidence="5">
    <location>
        <begin position="35"/>
        <end position="195"/>
    </location>
</feature>
<dbReference type="PANTHER" id="PTHR12213:SF0">
    <property type="entry name" value="CORRINOID ADENOSYLTRANSFERASE MMAB"/>
    <property type="match status" value="1"/>
</dbReference>